<dbReference type="GO" id="GO:0005840">
    <property type="term" value="C:ribosome"/>
    <property type="evidence" value="ECO:0007669"/>
    <property type="project" value="UniProtKB-KW"/>
</dbReference>
<dbReference type="AlphaFoldDB" id="A0A1D3K775"/>
<dbReference type="SUPFAM" id="SSF54999">
    <property type="entry name" value="Ribosomal protein S10"/>
    <property type="match status" value="1"/>
</dbReference>
<accession>A0A1D3K775</accession>
<dbReference type="GO" id="GO:1990904">
    <property type="term" value="C:ribonucleoprotein complex"/>
    <property type="evidence" value="ECO:0007669"/>
    <property type="project" value="UniProtKB-KW"/>
</dbReference>
<evidence type="ECO:0000313" key="4">
    <source>
        <dbReference type="EMBL" id="SBW84193.1"/>
    </source>
</evidence>
<dbReference type="EMBL" id="LT599584">
    <property type="protein sequence ID" value="SBW84193.1"/>
    <property type="molecule type" value="Genomic_DNA"/>
</dbReference>
<keyword evidence="1 4" id="KW-0689">Ribosomal protein</keyword>
<dbReference type="InterPro" id="IPR036838">
    <property type="entry name" value="Ribosomal_uS10_dom_sf"/>
</dbReference>
<protein>
    <submittedName>
        <fullName evidence="4">30S ribosomal protein</fullName>
    </submittedName>
</protein>
<evidence type="ECO:0000256" key="1">
    <source>
        <dbReference type="ARBA" id="ARBA00022980"/>
    </source>
</evidence>
<reference evidence="5" key="1">
    <citation type="submission" date="2016-07" db="EMBL/GenBank/DDBJ databases">
        <authorList>
            <person name="Florea S."/>
            <person name="Webb J.S."/>
            <person name="Jaromczyk J."/>
            <person name="Schardl C.L."/>
        </authorList>
    </citation>
    <scope>NUCLEOTIDE SEQUENCE [LARGE SCALE GENOMIC DNA]</scope>
    <source>
        <strain evidence="5">1YdBTEX2</strain>
    </source>
</reference>
<organism evidence="4 5">
    <name type="scientific">Pseudomonas veronii 1YdBTEX2</name>
    <dbReference type="NCBI Taxonomy" id="1295141"/>
    <lineage>
        <taxon>Bacteria</taxon>
        <taxon>Pseudomonadati</taxon>
        <taxon>Pseudomonadota</taxon>
        <taxon>Gammaproteobacteria</taxon>
        <taxon>Pseudomonadales</taxon>
        <taxon>Pseudomonadaceae</taxon>
        <taxon>Pseudomonas</taxon>
    </lineage>
</organism>
<gene>
    <name evidence="4" type="ORF">PVE_R2G0164</name>
</gene>
<dbReference type="Proteomes" id="UP000245431">
    <property type="component" value="Chromosome PVE_r2"/>
</dbReference>
<evidence type="ECO:0000313" key="5">
    <source>
        <dbReference type="Proteomes" id="UP000245431"/>
    </source>
</evidence>
<keyword evidence="2" id="KW-0687">Ribonucleoprotein</keyword>
<dbReference type="InterPro" id="IPR027486">
    <property type="entry name" value="Ribosomal_uS10_dom"/>
</dbReference>
<name>A0A1D3K775_PSEVE</name>
<proteinExistence type="predicted"/>
<dbReference type="Pfam" id="PF00338">
    <property type="entry name" value="Ribosomal_S10"/>
    <property type="match status" value="1"/>
</dbReference>
<dbReference type="SMART" id="SM01403">
    <property type="entry name" value="Ribosomal_S10"/>
    <property type="match status" value="1"/>
</dbReference>
<sequence length="137" mass="15270">MFSEAKSAQAWDLADPRTMRSNFSSASFYIVIDGLDHPIVLQTAKTIKTALTRTQGVKVRGPLALPTVRRRHIILREALSNGCRGLYCSKAKRIRNVLLVESPTSESIMSLVALPLPATVNIKIESYQSQYDLKETH</sequence>
<evidence type="ECO:0000259" key="3">
    <source>
        <dbReference type="SMART" id="SM01403"/>
    </source>
</evidence>
<dbReference type="Gene3D" id="3.30.70.600">
    <property type="entry name" value="Ribosomal protein S10 domain"/>
    <property type="match status" value="1"/>
</dbReference>
<evidence type="ECO:0000256" key="2">
    <source>
        <dbReference type="ARBA" id="ARBA00023274"/>
    </source>
</evidence>
<feature type="domain" description="Small ribosomal subunit protein uS10" evidence="3">
    <location>
        <begin position="29"/>
        <end position="125"/>
    </location>
</feature>